<evidence type="ECO:0000313" key="1">
    <source>
        <dbReference type="EMBL" id="BCO29750.1"/>
    </source>
</evidence>
<reference evidence="1 2" key="1">
    <citation type="journal article" date="2021" name="Microbiol. Spectr.">
        <title>A Single Bacterium Capable of Oxidation and Reduction of Iron at Circumneutral pH.</title>
        <authorList>
            <person name="Kato S."/>
            <person name="Ohkuma M."/>
        </authorList>
    </citation>
    <scope>NUCLEOTIDE SEQUENCE [LARGE SCALE GENOMIC DNA]</scope>
    <source>
        <strain evidence="1 2">MIZ03</strain>
    </source>
</reference>
<gene>
    <name evidence="1" type="ORF">MIZ03_4674</name>
</gene>
<evidence type="ECO:0000313" key="2">
    <source>
        <dbReference type="Proteomes" id="UP000824366"/>
    </source>
</evidence>
<sequence length="105" mass="11801">MPELLVLTRSARWVSNSANVPRSGLRPLLLLDFATLDTQRTPLDGVGMIADWVLKDNLNVKQTRLFCRSGALAANAKFHFLGRVLRPCQLRQRSSFMAPVEIHKS</sequence>
<keyword evidence="2" id="KW-1185">Reference proteome</keyword>
<organism evidence="1 2">
    <name type="scientific">Rhodoferax lithotrophicus</name>
    <dbReference type="NCBI Taxonomy" id="2798804"/>
    <lineage>
        <taxon>Bacteria</taxon>
        <taxon>Pseudomonadati</taxon>
        <taxon>Pseudomonadota</taxon>
        <taxon>Betaproteobacteria</taxon>
        <taxon>Burkholderiales</taxon>
        <taxon>Comamonadaceae</taxon>
        <taxon>Rhodoferax</taxon>
    </lineage>
</organism>
<accession>A0ABN6DCI3</accession>
<dbReference type="Proteomes" id="UP000824366">
    <property type="component" value="Chromosome"/>
</dbReference>
<dbReference type="EMBL" id="AP024238">
    <property type="protein sequence ID" value="BCO29750.1"/>
    <property type="molecule type" value="Genomic_DNA"/>
</dbReference>
<protein>
    <submittedName>
        <fullName evidence="1">Uncharacterized protein</fullName>
    </submittedName>
</protein>
<name>A0ABN6DCI3_9BURK</name>
<proteinExistence type="predicted"/>